<keyword evidence="2" id="KW-0805">Transcription regulation</keyword>
<evidence type="ECO:0000256" key="2">
    <source>
        <dbReference type="ARBA" id="ARBA00023015"/>
    </source>
</evidence>
<dbReference type="Pfam" id="PF02909">
    <property type="entry name" value="TetR_C_1"/>
    <property type="match status" value="1"/>
</dbReference>
<dbReference type="SUPFAM" id="SSF48498">
    <property type="entry name" value="Tetracyclin repressor-like, C-terminal domain"/>
    <property type="match status" value="1"/>
</dbReference>
<dbReference type="Gene3D" id="1.10.357.10">
    <property type="entry name" value="Tetracycline Repressor, domain 2"/>
    <property type="match status" value="1"/>
</dbReference>
<dbReference type="InterPro" id="IPR009057">
    <property type="entry name" value="Homeodomain-like_sf"/>
</dbReference>
<evidence type="ECO:0000256" key="4">
    <source>
        <dbReference type="ARBA" id="ARBA00023163"/>
    </source>
</evidence>
<dbReference type="InterPro" id="IPR050109">
    <property type="entry name" value="HTH-type_TetR-like_transc_reg"/>
</dbReference>
<evidence type="ECO:0000256" key="1">
    <source>
        <dbReference type="ARBA" id="ARBA00022491"/>
    </source>
</evidence>
<dbReference type="Gene3D" id="1.10.10.60">
    <property type="entry name" value="Homeodomain-like"/>
    <property type="match status" value="1"/>
</dbReference>
<accession>A0A940WLD2</accession>
<dbReference type="Pfam" id="PF00440">
    <property type="entry name" value="TetR_N"/>
    <property type="match status" value="1"/>
</dbReference>
<dbReference type="GO" id="GO:0003700">
    <property type="term" value="F:DNA-binding transcription factor activity"/>
    <property type="evidence" value="ECO:0007669"/>
    <property type="project" value="TreeGrafter"/>
</dbReference>
<reference evidence="7" key="1">
    <citation type="submission" date="2021-02" db="EMBL/GenBank/DDBJ databases">
        <title>Draft genome sequence of Microbispora sp. RL4-1S isolated from rice leaves in Thailand.</title>
        <authorList>
            <person name="Muangham S."/>
            <person name="Duangmal K."/>
        </authorList>
    </citation>
    <scope>NUCLEOTIDE SEQUENCE</scope>
    <source>
        <strain evidence="7">RL4-1S</strain>
    </source>
</reference>
<dbReference type="InterPro" id="IPR003012">
    <property type="entry name" value="Tet_transcr_reg_TetR"/>
</dbReference>
<evidence type="ECO:0000256" key="3">
    <source>
        <dbReference type="ARBA" id="ARBA00023125"/>
    </source>
</evidence>
<dbReference type="Proteomes" id="UP000674234">
    <property type="component" value="Unassembled WGS sequence"/>
</dbReference>
<dbReference type="GO" id="GO:0045892">
    <property type="term" value="P:negative regulation of DNA-templated transcription"/>
    <property type="evidence" value="ECO:0007669"/>
    <property type="project" value="InterPro"/>
</dbReference>
<evidence type="ECO:0000313" key="8">
    <source>
        <dbReference type="Proteomes" id="UP000674234"/>
    </source>
</evidence>
<dbReference type="GO" id="GO:0000976">
    <property type="term" value="F:transcription cis-regulatory region binding"/>
    <property type="evidence" value="ECO:0007669"/>
    <property type="project" value="TreeGrafter"/>
</dbReference>
<sequence>MALERDRIVGTALRLLDEVGLDKLTLRRLAAELGVQAPALYWHFRSKQELLDEMTEVISVGQSPPLRPLAEGESWESWLGDWIRGRREVLNSHRDAARLIAGTHPGRATLEAVELILESLQRAGFTGVDAMWGLGTLASFLGGFVHEEQADRERGLSDQSQFDKAMEDLAPYPHLRAVMAETGGPQSDASFEHGLSLIIAGMRARLASGPADPADSAGAIGSVGFVGREGDGDLSVEGVQPTSG</sequence>
<dbReference type="PRINTS" id="PR00455">
    <property type="entry name" value="HTHTETR"/>
</dbReference>
<feature type="DNA-binding region" description="H-T-H motif" evidence="5">
    <location>
        <begin position="25"/>
        <end position="44"/>
    </location>
</feature>
<keyword evidence="4" id="KW-0804">Transcription</keyword>
<protein>
    <submittedName>
        <fullName evidence="7">TetR/AcrR family transcriptional regulator C-terminal domain-containing protein</fullName>
    </submittedName>
</protein>
<dbReference type="PANTHER" id="PTHR30055">
    <property type="entry name" value="HTH-TYPE TRANSCRIPTIONAL REGULATOR RUTR"/>
    <property type="match status" value="1"/>
</dbReference>
<proteinExistence type="predicted"/>
<dbReference type="PRINTS" id="PR00400">
    <property type="entry name" value="TETREPRESSOR"/>
</dbReference>
<feature type="domain" description="HTH tetR-type" evidence="6">
    <location>
        <begin position="2"/>
        <end position="62"/>
    </location>
</feature>
<dbReference type="PANTHER" id="PTHR30055:SF151">
    <property type="entry name" value="TRANSCRIPTIONAL REGULATORY PROTEIN"/>
    <property type="match status" value="1"/>
</dbReference>
<dbReference type="PROSITE" id="PS50977">
    <property type="entry name" value="HTH_TETR_2"/>
    <property type="match status" value="1"/>
</dbReference>
<dbReference type="EMBL" id="JAFCNB010000023">
    <property type="protein sequence ID" value="MBP2707765.1"/>
    <property type="molecule type" value="Genomic_DNA"/>
</dbReference>
<dbReference type="GO" id="GO:0046677">
    <property type="term" value="P:response to antibiotic"/>
    <property type="evidence" value="ECO:0007669"/>
    <property type="project" value="InterPro"/>
</dbReference>
<organism evidence="7 8">
    <name type="scientific">Microbispora oryzae</name>
    <dbReference type="NCBI Taxonomy" id="2806554"/>
    <lineage>
        <taxon>Bacteria</taxon>
        <taxon>Bacillati</taxon>
        <taxon>Actinomycetota</taxon>
        <taxon>Actinomycetes</taxon>
        <taxon>Streptosporangiales</taxon>
        <taxon>Streptosporangiaceae</taxon>
        <taxon>Microbispora</taxon>
    </lineage>
</organism>
<dbReference type="InterPro" id="IPR036271">
    <property type="entry name" value="Tet_transcr_reg_TetR-rel_C_sf"/>
</dbReference>
<evidence type="ECO:0000259" key="6">
    <source>
        <dbReference type="PROSITE" id="PS50977"/>
    </source>
</evidence>
<name>A0A940WLD2_9ACTN</name>
<keyword evidence="3 5" id="KW-0238">DNA-binding</keyword>
<dbReference type="RefSeq" id="WP_210159031.1">
    <property type="nucleotide sequence ID" value="NZ_JAFCNB010000023.1"/>
</dbReference>
<dbReference type="SUPFAM" id="SSF46689">
    <property type="entry name" value="Homeodomain-like"/>
    <property type="match status" value="1"/>
</dbReference>
<evidence type="ECO:0000256" key="5">
    <source>
        <dbReference type="PROSITE-ProRule" id="PRU00335"/>
    </source>
</evidence>
<keyword evidence="1" id="KW-0678">Repressor</keyword>
<dbReference type="InterPro" id="IPR001647">
    <property type="entry name" value="HTH_TetR"/>
</dbReference>
<dbReference type="AlphaFoldDB" id="A0A940WLD2"/>
<gene>
    <name evidence="7" type="ORF">JOL79_28690</name>
</gene>
<comment type="caution">
    <text evidence="7">The sequence shown here is derived from an EMBL/GenBank/DDBJ whole genome shotgun (WGS) entry which is preliminary data.</text>
</comment>
<dbReference type="PROSITE" id="PS01081">
    <property type="entry name" value="HTH_TETR_1"/>
    <property type="match status" value="1"/>
</dbReference>
<keyword evidence="8" id="KW-1185">Reference proteome</keyword>
<evidence type="ECO:0000313" key="7">
    <source>
        <dbReference type="EMBL" id="MBP2707765.1"/>
    </source>
</evidence>
<dbReference type="InterPro" id="IPR004111">
    <property type="entry name" value="Repressor_TetR_C"/>
</dbReference>
<dbReference type="InterPro" id="IPR023772">
    <property type="entry name" value="DNA-bd_HTH_TetR-type_CS"/>
</dbReference>